<evidence type="ECO:0000313" key="2">
    <source>
        <dbReference type="EMBL" id="KOS68201.1"/>
    </source>
</evidence>
<gene>
    <name evidence="2" type="ORF">AEA09_06310</name>
</gene>
<evidence type="ECO:0000256" key="1">
    <source>
        <dbReference type="SAM" id="Phobius"/>
    </source>
</evidence>
<reference evidence="3" key="1">
    <citation type="submission" date="2015-07" db="EMBL/GenBank/DDBJ databases">
        <title>Fjat-14205 dsm 2895.</title>
        <authorList>
            <person name="Liu B."/>
            <person name="Wang J."/>
            <person name="Zhu Y."/>
            <person name="Liu G."/>
            <person name="Chen Q."/>
            <person name="Chen Z."/>
            <person name="Lan J."/>
            <person name="Che J."/>
            <person name="Ge C."/>
            <person name="Shi H."/>
            <person name="Pan Z."/>
            <person name="Liu X."/>
        </authorList>
    </citation>
    <scope>NUCLEOTIDE SEQUENCE [LARGE SCALE GENOMIC DNA]</scope>
    <source>
        <strain evidence="3">DSM 25560</strain>
    </source>
</reference>
<dbReference type="Proteomes" id="UP000050668">
    <property type="component" value="Unassembled WGS sequence"/>
</dbReference>
<keyword evidence="1" id="KW-0472">Membrane</keyword>
<organism evidence="2 3">
    <name type="scientific">Lysinibacillus contaminans</name>
    <dbReference type="NCBI Taxonomy" id="1293441"/>
    <lineage>
        <taxon>Bacteria</taxon>
        <taxon>Bacillati</taxon>
        <taxon>Bacillota</taxon>
        <taxon>Bacilli</taxon>
        <taxon>Bacillales</taxon>
        <taxon>Bacillaceae</taxon>
        <taxon>Lysinibacillus</taxon>
    </lineage>
</organism>
<keyword evidence="1" id="KW-1133">Transmembrane helix</keyword>
<feature type="transmembrane region" description="Helical" evidence="1">
    <location>
        <begin position="69"/>
        <end position="88"/>
    </location>
</feature>
<dbReference type="EMBL" id="LGRV01000003">
    <property type="protein sequence ID" value="KOS68201.1"/>
    <property type="molecule type" value="Genomic_DNA"/>
</dbReference>
<accession>A0ABR5K012</accession>
<name>A0ABR5K012_9BACI</name>
<keyword evidence="3" id="KW-1185">Reference proteome</keyword>
<feature type="transmembrane region" description="Helical" evidence="1">
    <location>
        <begin position="39"/>
        <end position="57"/>
    </location>
</feature>
<proteinExistence type="predicted"/>
<keyword evidence="1" id="KW-0812">Transmembrane</keyword>
<protein>
    <recommendedName>
        <fullName evidence="4">Exosporium protein E</fullName>
    </recommendedName>
</protein>
<evidence type="ECO:0008006" key="4">
    <source>
        <dbReference type="Google" id="ProtNLM"/>
    </source>
</evidence>
<comment type="caution">
    <text evidence="2">The sequence shown here is derived from an EMBL/GenBank/DDBJ whole genome shotgun (WGS) entry which is preliminary data.</text>
</comment>
<dbReference type="RefSeq" id="WP_053583022.1">
    <property type="nucleotide sequence ID" value="NZ_LGRV01000003.1"/>
</dbReference>
<evidence type="ECO:0000313" key="3">
    <source>
        <dbReference type="Proteomes" id="UP000050668"/>
    </source>
</evidence>
<sequence length="316" mass="35141">MRKWRVGTVSMGLSLMLLGVLLFITQIKGKIMFEPFLVWWPIILVVLGIEIIVYLFLSKQENPIVKYDFISILFVGILGTIGIGFTLLTSTGLLTELQTLVVAEDKSFNLPSIEEELPDNIKRIVLETSDHEVKIEGSDVNQINIFGTYSAKVNPKSNPPIADKDNYTLTKIVGDTMYVTIKATTRHSGPFSTYIAIEPTIIVPDNVSLVVRGKHNTIALYPGSLKNHWTVDGPSYVTMHVGKNNDVLLSATSRNRPENGNVKWDSIEISDKGGIDEFEEEVNDKLYKGTLKVGNGTYHLNIFNSELISVNLVEGL</sequence>